<keyword evidence="2" id="KW-1133">Transmembrane helix</keyword>
<dbReference type="EMBL" id="PDUD01000021">
    <property type="protein sequence ID" value="PHN05535.1"/>
    <property type="molecule type" value="Genomic_DNA"/>
</dbReference>
<name>A0A2D0NAL6_FLAN2</name>
<dbReference type="PANTHER" id="PTHR34220:SF7">
    <property type="entry name" value="SENSOR HISTIDINE KINASE YPDA"/>
    <property type="match status" value="1"/>
</dbReference>
<dbReference type="GO" id="GO:0016020">
    <property type="term" value="C:membrane"/>
    <property type="evidence" value="ECO:0007669"/>
    <property type="project" value="InterPro"/>
</dbReference>
<evidence type="ECO:0000259" key="3">
    <source>
        <dbReference type="Pfam" id="PF06580"/>
    </source>
</evidence>
<evidence type="ECO:0000256" key="1">
    <source>
        <dbReference type="ARBA" id="ARBA00009458"/>
    </source>
</evidence>
<dbReference type="OrthoDB" id="9792992at2"/>
<dbReference type="PANTHER" id="PTHR34220">
    <property type="entry name" value="SENSOR HISTIDINE KINASE YPDA"/>
    <property type="match status" value="1"/>
</dbReference>
<sequence length="350" mass="40205">MMQKKQRHFWMAQIGGWSLATFLNIVINQLLQPYPGLVMASILAMSLGCLTTLLYRKLIHRWGWRNRSPRGLVIPVLFSVPVISTLWAVSFALAASLFGAWLGIPRAPFLQYFLGVFVSGQMIILIWVSSYFAYHYFTKFSQAEVEKWRLKAIAKEAQLGALKAQINPHFMFNALNNIRALILEDQSRSREMLTHLSELLRYNFSSNNQQLVPLDREMDIVRSYLELVSIQYEKRLFAQIDYDRTLSEVLVPPMVIQLLVENAIKHGVALSPDGGKVMIYAERVGQLIRLVVKNTGYLQAQERLEAPSGVGLQNIRERLRLLFDDKADFRIEERNGWVTASVLFPIEEMI</sequence>
<feature type="transmembrane region" description="Helical" evidence="2">
    <location>
        <begin position="12"/>
        <end position="31"/>
    </location>
</feature>
<dbReference type="InterPro" id="IPR010559">
    <property type="entry name" value="Sig_transdc_His_kin_internal"/>
</dbReference>
<feature type="transmembrane region" description="Helical" evidence="2">
    <location>
        <begin position="37"/>
        <end position="55"/>
    </location>
</feature>
<dbReference type="GO" id="GO:0000155">
    <property type="term" value="F:phosphorelay sensor kinase activity"/>
    <property type="evidence" value="ECO:0007669"/>
    <property type="project" value="InterPro"/>
</dbReference>
<comment type="caution">
    <text evidence="4">The sequence shown here is derived from an EMBL/GenBank/DDBJ whole genome shotgun (WGS) entry which is preliminary data.</text>
</comment>
<reference evidence="4 5" key="1">
    <citation type="submission" date="2017-10" db="EMBL/GenBank/DDBJ databases">
        <title>The draft genome sequence of Lewinella nigricans NBRC 102662.</title>
        <authorList>
            <person name="Wang K."/>
        </authorList>
    </citation>
    <scope>NUCLEOTIDE SEQUENCE [LARGE SCALE GENOMIC DNA]</scope>
    <source>
        <strain evidence="4 5">NBRC 102662</strain>
    </source>
</reference>
<keyword evidence="2" id="KW-0472">Membrane</keyword>
<dbReference type="PROSITE" id="PS01258">
    <property type="entry name" value="BH2"/>
    <property type="match status" value="1"/>
</dbReference>
<keyword evidence="5" id="KW-1185">Reference proteome</keyword>
<evidence type="ECO:0000313" key="4">
    <source>
        <dbReference type="EMBL" id="PHN05535.1"/>
    </source>
</evidence>
<organism evidence="4 5">
    <name type="scientific">Flavilitoribacter nigricans (strain ATCC 23147 / DSM 23189 / NBRC 102662 / NCIMB 1420 / SS-2)</name>
    <name type="common">Lewinella nigricans</name>
    <dbReference type="NCBI Taxonomy" id="1122177"/>
    <lineage>
        <taxon>Bacteria</taxon>
        <taxon>Pseudomonadati</taxon>
        <taxon>Bacteroidota</taxon>
        <taxon>Saprospiria</taxon>
        <taxon>Saprospirales</taxon>
        <taxon>Lewinellaceae</taxon>
        <taxon>Flavilitoribacter</taxon>
    </lineage>
</organism>
<feature type="transmembrane region" description="Helical" evidence="2">
    <location>
        <begin position="110"/>
        <end position="134"/>
    </location>
</feature>
<feature type="transmembrane region" description="Helical" evidence="2">
    <location>
        <begin position="76"/>
        <end position="104"/>
    </location>
</feature>
<protein>
    <recommendedName>
        <fullName evidence="3">Signal transduction histidine kinase internal region domain-containing protein</fullName>
    </recommendedName>
</protein>
<dbReference type="InterPro" id="IPR050640">
    <property type="entry name" value="Bact_2-comp_sensor_kinase"/>
</dbReference>
<feature type="domain" description="Signal transduction histidine kinase internal region" evidence="3">
    <location>
        <begin position="157"/>
        <end position="236"/>
    </location>
</feature>
<dbReference type="InterPro" id="IPR036890">
    <property type="entry name" value="HATPase_C_sf"/>
</dbReference>
<gene>
    <name evidence="4" type="ORF">CRP01_16210</name>
</gene>
<proteinExistence type="inferred from homology"/>
<evidence type="ECO:0000256" key="2">
    <source>
        <dbReference type="SAM" id="Phobius"/>
    </source>
</evidence>
<evidence type="ECO:0000313" key="5">
    <source>
        <dbReference type="Proteomes" id="UP000223913"/>
    </source>
</evidence>
<comment type="similarity">
    <text evidence="1">Belongs to the Bcl-2 family.</text>
</comment>
<dbReference type="Gene3D" id="3.30.565.10">
    <property type="entry name" value="Histidine kinase-like ATPase, C-terminal domain"/>
    <property type="match status" value="1"/>
</dbReference>
<dbReference type="Pfam" id="PF06580">
    <property type="entry name" value="His_kinase"/>
    <property type="match status" value="1"/>
</dbReference>
<dbReference type="Proteomes" id="UP000223913">
    <property type="component" value="Unassembled WGS sequence"/>
</dbReference>
<accession>A0A2D0NAL6</accession>
<keyword evidence="2" id="KW-0812">Transmembrane</keyword>
<dbReference type="InterPro" id="IPR020726">
    <property type="entry name" value="Bcl2_BH2_motif_CS"/>
</dbReference>
<dbReference type="SUPFAM" id="SSF55874">
    <property type="entry name" value="ATPase domain of HSP90 chaperone/DNA topoisomerase II/histidine kinase"/>
    <property type="match status" value="1"/>
</dbReference>
<dbReference type="AlphaFoldDB" id="A0A2D0NAL6"/>